<sequence length="148" mass="17187">MSLEAKTQWKCSECISKQLKTGNLDIPIHSINHSKIGDKDKPEYLSQDCNVTVRRNRSVDSQLSQEKFKEILKKELTTEIEAMLVNTSNQLKDINSRFVELQESMTYISGQYDDLKKHLDSTTLDLNENKFLKEQLNHLTTRVKTGRR</sequence>
<evidence type="ECO:0000313" key="1">
    <source>
        <dbReference type="EMBL" id="CAG5059248.1"/>
    </source>
</evidence>
<organism evidence="1 2">
    <name type="scientific">Parnassius apollo</name>
    <name type="common">Apollo butterfly</name>
    <name type="synonym">Papilio apollo</name>
    <dbReference type="NCBI Taxonomy" id="110799"/>
    <lineage>
        <taxon>Eukaryota</taxon>
        <taxon>Metazoa</taxon>
        <taxon>Ecdysozoa</taxon>
        <taxon>Arthropoda</taxon>
        <taxon>Hexapoda</taxon>
        <taxon>Insecta</taxon>
        <taxon>Pterygota</taxon>
        <taxon>Neoptera</taxon>
        <taxon>Endopterygota</taxon>
        <taxon>Lepidoptera</taxon>
        <taxon>Glossata</taxon>
        <taxon>Ditrysia</taxon>
        <taxon>Papilionoidea</taxon>
        <taxon>Papilionidae</taxon>
        <taxon>Parnassiinae</taxon>
        <taxon>Parnassini</taxon>
        <taxon>Parnassius</taxon>
        <taxon>Parnassius</taxon>
    </lineage>
</organism>
<dbReference type="EMBL" id="CAJQZP010001697">
    <property type="protein sequence ID" value="CAG5059248.1"/>
    <property type="molecule type" value="Genomic_DNA"/>
</dbReference>
<protein>
    <submittedName>
        <fullName evidence="1">(apollo) hypothetical protein</fullName>
    </submittedName>
</protein>
<name>A0A8S3YFH0_PARAO</name>
<dbReference type="OrthoDB" id="7477775at2759"/>
<evidence type="ECO:0000313" key="2">
    <source>
        <dbReference type="Proteomes" id="UP000691718"/>
    </source>
</evidence>
<reference evidence="1" key="1">
    <citation type="submission" date="2021-04" db="EMBL/GenBank/DDBJ databases">
        <authorList>
            <person name="Tunstrom K."/>
        </authorList>
    </citation>
    <scope>NUCLEOTIDE SEQUENCE</scope>
</reference>
<gene>
    <name evidence="1" type="ORF">PAPOLLO_LOCUS27943</name>
</gene>
<keyword evidence="2" id="KW-1185">Reference proteome</keyword>
<proteinExistence type="predicted"/>
<dbReference type="Proteomes" id="UP000691718">
    <property type="component" value="Unassembled WGS sequence"/>
</dbReference>
<accession>A0A8S3YFH0</accession>
<dbReference type="AlphaFoldDB" id="A0A8S3YFH0"/>
<comment type="caution">
    <text evidence="1">The sequence shown here is derived from an EMBL/GenBank/DDBJ whole genome shotgun (WGS) entry which is preliminary data.</text>
</comment>